<sequence length="504" mass="57227">MWLEWIYLLCLIGSLSNIKVEAAPEWARVGPLPNLNFKPTFAQYSGYLPVSNDNQLFYWFTLAYENATSAPVVLYLNGGPGCSSLQGILVEMGPYRVHDWGARVTENPYAWNRYANVIYLDAPAGVGYSMNTNSNFTFTDDQVAKDNAQALKYFFTKLFPEFLPNDFYIGGESYGGYYIPMLAGQLIKDSFFTNFKGMFVGNGCLKDQLLVNGGIQYNYAHAFIDERYYTDAVTKCCPSGGSDTCNWYQYVNLDSSQKCANESQTLYMANFYTGLDPYFLYYSCYLDQPDGENHGFSQKLRRDNPMEVRRRHLWKRLGIRGSQTGKLPKDSLPECSHYHDYETWLNRDDTRKALHVPGKMQAYASCSRAVEENYITQIDDVSPYVQDVIAKGLKVMFFNGDVDSVCNVVHNQQFISQLNHKLLSPSTPWTFDVEEPNTAGLLTSYQGVDFLTVRGGGHFPATAAQKPREALQMFYNFMHGGNYSAAVPKLKRDIGKEAELKLWI</sequence>
<proteinExistence type="inferred from homology"/>
<dbReference type="InterPro" id="IPR018202">
    <property type="entry name" value="Ser_caboxypep_ser_AS"/>
</dbReference>
<dbReference type="InterPro" id="IPR001563">
    <property type="entry name" value="Peptidase_S10"/>
</dbReference>
<dbReference type="GO" id="GO:0006508">
    <property type="term" value="P:proteolysis"/>
    <property type="evidence" value="ECO:0007669"/>
    <property type="project" value="UniProtKB-KW"/>
</dbReference>
<dbReference type="GO" id="GO:0031647">
    <property type="term" value="P:regulation of protein stability"/>
    <property type="evidence" value="ECO:0007669"/>
    <property type="project" value="UniProtKB-ARBA"/>
</dbReference>
<evidence type="ECO:0000256" key="1">
    <source>
        <dbReference type="ARBA" id="ARBA00009431"/>
    </source>
</evidence>
<dbReference type="PROSITE" id="PS00131">
    <property type="entry name" value="CARBOXYPEPT_SER_SER"/>
    <property type="match status" value="1"/>
</dbReference>
<dbReference type="AlphaFoldDB" id="A0A7E4UT38"/>
<keyword evidence="4 5" id="KW-0378">Hydrolase</keyword>
<dbReference type="Gene3D" id="3.40.50.12670">
    <property type="match status" value="1"/>
</dbReference>
<evidence type="ECO:0000313" key="6">
    <source>
        <dbReference type="Proteomes" id="UP000492821"/>
    </source>
</evidence>
<dbReference type="GO" id="GO:0004185">
    <property type="term" value="F:serine-type carboxypeptidase activity"/>
    <property type="evidence" value="ECO:0007669"/>
    <property type="project" value="UniProtKB-UniRule"/>
</dbReference>
<protein>
    <recommendedName>
        <fullName evidence="5">Carboxypeptidase</fullName>
        <ecNumber evidence="5">3.4.16.-</ecNumber>
    </recommendedName>
</protein>
<evidence type="ECO:0000256" key="2">
    <source>
        <dbReference type="ARBA" id="ARBA00022645"/>
    </source>
</evidence>
<dbReference type="Gene3D" id="3.40.50.1820">
    <property type="entry name" value="alpha/beta hydrolase"/>
    <property type="match status" value="1"/>
</dbReference>
<evidence type="ECO:0000256" key="4">
    <source>
        <dbReference type="ARBA" id="ARBA00022801"/>
    </source>
</evidence>
<reference evidence="7" key="2">
    <citation type="submission" date="2020-10" db="UniProtKB">
        <authorList>
            <consortium name="WormBaseParasite"/>
        </authorList>
    </citation>
    <scope>IDENTIFICATION</scope>
</reference>
<organism evidence="6 7">
    <name type="scientific">Panagrellus redivivus</name>
    <name type="common">Microworm</name>
    <dbReference type="NCBI Taxonomy" id="6233"/>
    <lineage>
        <taxon>Eukaryota</taxon>
        <taxon>Metazoa</taxon>
        <taxon>Ecdysozoa</taxon>
        <taxon>Nematoda</taxon>
        <taxon>Chromadorea</taxon>
        <taxon>Rhabditida</taxon>
        <taxon>Tylenchina</taxon>
        <taxon>Panagrolaimomorpha</taxon>
        <taxon>Panagrolaimoidea</taxon>
        <taxon>Panagrolaimidae</taxon>
        <taxon>Panagrellus</taxon>
    </lineage>
</organism>
<dbReference type="PANTHER" id="PTHR11802:SF201">
    <property type="entry name" value="CARBOXYPEPTIDASE"/>
    <property type="match status" value="1"/>
</dbReference>
<feature type="signal peptide" evidence="5">
    <location>
        <begin position="1"/>
        <end position="22"/>
    </location>
</feature>
<feature type="chain" id="PRO_5029036415" description="Carboxypeptidase" evidence="5">
    <location>
        <begin position="23"/>
        <end position="504"/>
    </location>
</feature>
<name>A0A7E4UT38_PANRE</name>
<keyword evidence="5" id="KW-0732">Signal</keyword>
<keyword evidence="2 5" id="KW-0121">Carboxypeptidase</keyword>
<dbReference type="WBParaSite" id="Pan_g12521.t1">
    <property type="protein sequence ID" value="Pan_g12521.t1"/>
    <property type="gene ID" value="Pan_g12521"/>
</dbReference>
<dbReference type="FunFam" id="3.40.50.1820:FF:000335">
    <property type="entry name" value="Carboxypeptidase"/>
    <property type="match status" value="1"/>
</dbReference>
<evidence type="ECO:0000256" key="3">
    <source>
        <dbReference type="ARBA" id="ARBA00022670"/>
    </source>
</evidence>
<accession>A0A7E4UT38</accession>
<evidence type="ECO:0000313" key="7">
    <source>
        <dbReference type="WBParaSite" id="Pan_g12521.t1"/>
    </source>
</evidence>
<dbReference type="Pfam" id="PF00450">
    <property type="entry name" value="Peptidase_S10"/>
    <property type="match status" value="1"/>
</dbReference>
<dbReference type="PRINTS" id="PR00724">
    <property type="entry name" value="CRBOXYPTASEC"/>
</dbReference>
<dbReference type="FunFam" id="3.40.50.12670:FF:000002">
    <property type="entry name" value="Carboxypeptidase"/>
    <property type="match status" value="1"/>
</dbReference>
<dbReference type="Proteomes" id="UP000492821">
    <property type="component" value="Unassembled WGS sequence"/>
</dbReference>
<dbReference type="PANTHER" id="PTHR11802">
    <property type="entry name" value="SERINE PROTEASE FAMILY S10 SERINE CARBOXYPEPTIDASE"/>
    <property type="match status" value="1"/>
</dbReference>
<dbReference type="SUPFAM" id="SSF53474">
    <property type="entry name" value="alpha/beta-Hydrolases"/>
    <property type="match status" value="1"/>
</dbReference>
<dbReference type="InterPro" id="IPR029058">
    <property type="entry name" value="AB_hydrolase_fold"/>
</dbReference>
<keyword evidence="3 5" id="KW-0645">Protease</keyword>
<reference evidence="6" key="1">
    <citation type="journal article" date="2013" name="Genetics">
        <title>The draft genome and transcriptome of Panagrellus redivivus are shaped by the harsh demands of a free-living lifestyle.</title>
        <authorList>
            <person name="Srinivasan J."/>
            <person name="Dillman A.R."/>
            <person name="Macchietto M.G."/>
            <person name="Heikkinen L."/>
            <person name="Lakso M."/>
            <person name="Fracchia K.M."/>
            <person name="Antoshechkin I."/>
            <person name="Mortazavi A."/>
            <person name="Wong G."/>
            <person name="Sternberg P.W."/>
        </authorList>
    </citation>
    <scope>NUCLEOTIDE SEQUENCE [LARGE SCALE GENOMIC DNA]</scope>
    <source>
        <strain evidence="6">MT8872</strain>
    </source>
</reference>
<dbReference type="GO" id="GO:1904715">
    <property type="term" value="P:negative regulation of chaperone-mediated autophagy"/>
    <property type="evidence" value="ECO:0007669"/>
    <property type="project" value="UniProtKB-ARBA"/>
</dbReference>
<dbReference type="EC" id="3.4.16.-" evidence="5"/>
<comment type="similarity">
    <text evidence="1 5">Belongs to the peptidase S10 family.</text>
</comment>
<keyword evidence="6" id="KW-1185">Reference proteome</keyword>
<evidence type="ECO:0000256" key="5">
    <source>
        <dbReference type="RuleBase" id="RU361156"/>
    </source>
</evidence>